<comment type="similarity">
    <text evidence="3">Belongs to the SRP68 family.</text>
</comment>
<gene>
    <name evidence="10" type="ORF">IE077_003764</name>
</gene>
<evidence type="ECO:0000313" key="10">
    <source>
        <dbReference type="EMBL" id="KAF8819955.1"/>
    </source>
</evidence>
<evidence type="ECO:0000256" key="3">
    <source>
        <dbReference type="ARBA" id="ARBA00009352"/>
    </source>
</evidence>
<organism evidence="10 11">
    <name type="scientific">Cardiosporidium cionae</name>
    <dbReference type="NCBI Taxonomy" id="476202"/>
    <lineage>
        <taxon>Eukaryota</taxon>
        <taxon>Sar</taxon>
        <taxon>Alveolata</taxon>
        <taxon>Apicomplexa</taxon>
        <taxon>Aconoidasida</taxon>
        <taxon>Nephromycida</taxon>
        <taxon>Cardiosporidium</taxon>
    </lineage>
</organism>
<accession>A0ABQ7J8H5</accession>
<proteinExistence type="inferred from homology"/>
<evidence type="ECO:0000256" key="2">
    <source>
        <dbReference type="ARBA" id="ARBA00004604"/>
    </source>
</evidence>
<sequence>MKTSKEETADGIIGPFTSLKLSGAQALKKAEASPVSLSLAISVEINDMQLRNGLKYLDFHRYWLYCSRRIKRLRNQLHFKHGRKQFHSKPFPEEITDVRYLRYLLLLTERAWSHGNCLKYEHAISSSVKPRVKLHAIRRFAKAASYAFLLEKCCEKFSDRKTYLDAQAYHSWMESIVLLDRKRYEKAFKSLSLSQNVFLQLKWVSIGNKREEVAFRKKLEELEVSLRLCQYHLGQQSHESLSNITKFQTSEVSPVLPVPSLLSNESNEVLQCRNNSITLSLEQLELNIFHCKRQFDSLCIPIHSLEANDWKFLAELLPLSVIETYGEVSALFQEVLQKIQMKSLTFSTDPQNTWILLQGYTIDMQNILSLERNILLLLLFLSKMHTAEEGKKTNAEEGLRYSDLLAQDLEKMLHYEEENTEDASILILLQWAGKILRICRALCFSLLLFSLEKYDNALVLADFVRKHDKHISALNEAFSAFEAPDISHRCKTETSSEEFKVTNA</sequence>
<keyword evidence="8" id="KW-0687">Ribonucleoprotein</keyword>
<comment type="caution">
    <text evidence="10">The sequence shown here is derived from an EMBL/GenBank/DDBJ whole genome shotgun (WGS) entry which is preliminary data.</text>
</comment>
<keyword evidence="7" id="KW-0539">Nucleus</keyword>
<dbReference type="InterPro" id="IPR038253">
    <property type="entry name" value="SRP68_N_sf"/>
</dbReference>
<evidence type="ECO:0000256" key="6">
    <source>
        <dbReference type="ARBA" id="ARBA00023135"/>
    </source>
</evidence>
<evidence type="ECO:0000256" key="5">
    <source>
        <dbReference type="ARBA" id="ARBA00022884"/>
    </source>
</evidence>
<dbReference type="PANTHER" id="PTHR12860">
    <property type="entry name" value="SIGNAL RECOGNITION PARTICLE 68 KDA PROTEIN"/>
    <property type="match status" value="1"/>
</dbReference>
<comment type="subcellular location">
    <subcellularLocation>
        <location evidence="1">Cytoplasm</location>
    </subcellularLocation>
    <subcellularLocation>
        <location evidence="2">Nucleus</location>
        <location evidence="2">Nucleolus</location>
    </subcellularLocation>
</comment>
<evidence type="ECO:0000256" key="9">
    <source>
        <dbReference type="ARBA" id="ARBA00029498"/>
    </source>
</evidence>
<keyword evidence="4" id="KW-0963">Cytoplasm</keyword>
<keyword evidence="6" id="KW-0733">Signal recognition particle</keyword>
<dbReference type="Gene3D" id="1.10.3450.40">
    <property type="entry name" value="Signal recognition particle, SRP68 subunit, RNA-binding domain"/>
    <property type="match status" value="1"/>
</dbReference>
<reference evidence="10 11" key="1">
    <citation type="journal article" date="2020" name="bioRxiv">
        <title>Metabolic contributions of an alphaproteobacterial endosymbiont in the apicomplexan Cardiosporidium cionae.</title>
        <authorList>
            <person name="Hunter E.S."/>
            <person name="Paight C.J."/>
            <person name="Lane C.E."/>
        </authorList>
    </citation>
    <scope>NUCLEOTIDE SEQUENCE [LARGE SCALE GENOMIC DNA]</scope>
    <source>
        <strain evidence="10">ESH_2018</strain>
    </source>
</reference>
<keyword evidence="11" id="KW-1185">Reference proteome</keyword>
<dbReference type="EMBL" id="JADAQX010000538">
    <property type="protein sequence ID" value="KAF8819955.1"/>
    <property type="molecule type" value="Genomic_DNA"/>
</dbReference>
<evidence type="ECO:0000256" key="7">
    <source>
        <dbReference type="ARBA" id="ARBA00023242"/>
    </source>
</evidence>
<dbReference type="PANTHER" id="PTHR12860:SF0">
    <property type="entry name" value="SIGNAL RECOGNITION PARTICLE SUBUNIT SRP68"/>
    <property type="match status" value="1"/>
</dbReference>
<dbReference type="Pfam" id="PF16969">
    <property type="entry name" value="SRP68"/>
    <property type="match status" value="1"/>
</dbReference>
<dbReference type="InterPro" id="IPR026258">
    <property type="entry name" value="SRP68"/>
</dbReference>
<keyword evidence="5" id="KW-0694">RNA-binding</keyword>
<evidence type="ECO:0000256" key="1">
    <source>
        <dbReference type="ARBA" id="ARBA00004496"/>
    </source>
</evidence>
<evidence type="ECO:0000256" key="4">
    <source>
        <dbReference type="ARBA" id="ARBA00022490"/>
    </source>
</evidence>
<name>A0ABQ7J8H5_9APIC</name>
<evidence type="ECO:0000313" key="11">
    <source>
        <dbReference type="Proteomes" id="UP000823046"/>
    </source>
</evidence>
<protein>
    <recommendedName>
        <fullName evidence="9">Signal recognition particle subunit SRP68</fullName>
    </recommendedName>
</protein>
<dbReference type="Proteomes" id="UP000823046">
    <property type="component" value="Unassembled WGS sequence"/>
</dbReference>
<evidence type="ECO:0000256" key="8">
    <source>
        <dbReference type="ARBA" id="ARBA00023274"/>
    </source>
</evidence>